<protein>
    <submittedName>
        <fullName evidence="8">RagB/SusD family nutrient uptake outer membrane protein</fullName>
    </submittedName>
</protein>
<keyword evidence="5" id="KW-0998">Cell outer membrane</keyword>
<keyword evidence="3" id="KW-0732">Signal</keyword>
<dbReference type="Pfam" id="PF07980">
    <property type="entry name" value="SusD_RagB"/>
    <property type="match status" value="1"/>
</dbReference>
<evidence type="ECO:0000259" key="6">
    <source>
        <dbReference type="Pfam" id="PF07980"/>
    </source>
</evidence>
<comment type="subcellular location">
    <subcellularLocation>
        <location evidence="1">Cell outer membrane</location>
    </subcellularLocation>
</comment>
<comment type="similarity">
    <text evidence="2">Belongs to the SusD family.</text>
</comment>
<dbReference type="RefSeq" id="WP_186966022.1">
    <property type="nucleotide sequence ID" value="NZ_JACOOE010000001.1"/>
</dbReference>
<evidence type="ECO:0000313" key="9">
    <source>
        <dbReference type="Proteomes" id="UP000600600"/>
    </source>
</evidence>
<comment type="caution">
    <text evidence="8">The sequence shown here is derived from an EMBL/GenBank/DDBJ whole genome shotgun (WGS) entry which is preliminary data.</text>
</comment>
<dbReference type="Gene3D" id="1.25.40.390">
    <property type="match status" value="1"/>
</dbReference>
<dbReference type="PROSITE" id="PS51257">
    <property type="entry name" value="PROKAR_LIPOPROTEIN"/>
    <property type="match status" value="1"/>
</dbReference>
<feature type="domain" description="RagB/SusD" evidence="6">
    <location>
        <begin position="318"/>
        <end position="571"/>
    </location>
</feature>
<dbReference type="SUPFAM" id="SSF48452">
    <property type="entry name" value="TPR-like"/>
    <property type="match status" value="1"/>
</dbReference>
<sequence>MKKQIMILFTGMVLLTSCYDAMNEVPLERMPPEIAFRDSLKVEMFVNELYVGLNTGLGGYNRFGGGSANQNSFFDCVTDLGVLSPISTNTEVNSFTRATFHSGSGGNKDARWAETYQLIRKTNIVLEYLHYCENLSEARMAQYIGEAKLHKAILHYEMLKRYGGITIMDELFEGGDINIPRNTFEECVEYIVRLCDEAAIGLPLRYPDNDYGRLTKGAALGLKARVLLYAASPLFNERPIANTTVLQRYDSPDNTRWERAAKASLDVINLKLPNGTPAYELYPSYERLFFTRENNRELLIMRMQGMTNNVEKRNGPAGFPGATGNTSLTQEFIDMFELKSGKLPDEDENYDPQKPWENRCERFKASVLYNGCPWWDGEVETYVGGKDYTALNSTAKGCVTGYTLRKHLDSEVRISGVEKSTFHDWPILRFAEILLSYAEAANEYYATSDDDIVNDDMVYTCVNLLRTRAGLPSVADKTKGEMRTIIHRERTVELSFEEIRYFDLRRWREAETVLNRPVHGVQIAKDESTGEFVYSNPIEIEDRIFPERCYYYPIPQSEMNKNTELVQNPGW</sequence>
<gene>
    <name evidence="8" type="ORF">H8S67_00450</name>
</gene>
<dbReference type="InterPro" id="IPR033985">
    <property type="entry name" value="SusD-like_N"/>
</dbReference>
<evidence type="ECO:0000256" key="2">
    <source>
        <dbReference type="ARBA" id="ARBA00006275"/>
    </source>
</evidence>
<dbReference type="Pfam" id="PF14322">
    <property type="entry name" value="SusD-like_3"/>
    <property type="match status" value="1"/>
</dbReference>
<evidence type="ECO:0000259" key="7">
    <source>
        <dbReference type="Pfam" id="PF14322"/>
    </source>
</evidence>
<organism evidence="8 9">
    <name type="scientific">Bacteroides difficilis</name>
    <dbReference type="NCBI Taxonomy" id="2763021"/>
    <lineage>
        <taxon>Bacteria</taxon>
        <taxon>Pseudomonadati</taxon>
        <taxon>Bacteroidota</taxon>
        <taxon>Bacteroidia</taxon>
        <taxon>Bacteroidales</taxon>
        <taxon>Bacteroidaceae</taxon>
        <taxon>Bacteroides</taxon>
    </lineage>
</organism>
<proteinExistence type="inferred from homology"/>
<keyword evidence="9" id="KW-1185">Reference proteome</keyword>
<reference evidence="8 9" key="1">
    <citation type="submission" date="2020-08" db="EMBL/GenBank/DDBJ databases">
        <title>Genome public.</title>
        <authorList>
            <person name="Liu C."/>
            <person name="Sun Q."/>
        </authorList>
    </citation>
    <scope>NUCLEOTIDE SEQUENCE [LARGE SCALE GENOMIC DNA]</scope>
    <source>
        <strain evidence="8 9">M27</strain>
    </source>
</reference>
<evidence type="ECO:0000256" key="5">
    <source>
        <dbReference type="ARBA" id="ARBA00023237"/>
    </source>
</evidence>
<dbReference type="InterPro" id="IPR011990">
    <property type="entry name" value="TPR-like_helical_dom_sf"/>
</dbReference>
<evidence type="ECO:0000256" key="1">
    <source>
        <dbReference type="ARBA" id="ARBA00004442"/>
    </source>
</evidence>
<dbReference type="EMBL" id="JACOOE010000001">
    <property type="protein sequence ID" value="MBC5603150.1"/>
    <property type="molecule type" value="Genomic_DNA"/>
</dbReference>
<name>A0ABR7C5S6_9BACE</name>
<dbReference type="Proteomes" id="UP000600600">
    <property type="component" value="Unassembled WGS sequence"/>
</dbReference>
<evidence type="ECO:0000256" key="4">
    <source>
        <dbReference type="ARBA" id="ARBA00023136"/>
    </source>
</evidence>
<evidence type="ECO:0000256" key="3">
    <source>
        <dbReference type="ARBA" id="ARBA00022729"/>
    </source>
</evidence>
<accession>A0ABR7C5S6</accession>
<keyword evidence="4" id="KW-0472">Membrane</keyword>
<feature type="domain" description="SusD-like N-terminal" evidence="7">
    <location>
        <begin position="38"/>
        <end position="228"/>
    </location>
</feature>
<dbReference type="InterPro" id="IPR012944">
    <property type="entry name" value="SusD_RagB_dom"/>
</dbReference>
<evidence type="ECO:0000313" key="8">
    <source>
        <dbReference type="EMBL" id="MBC5603150.1"/>
    </source>
</evidence>